<proteinExistence type="predicted"/>
<name>A0A0R3N076_9BRAD</name>
<dbReference type="AlphaFoldDB" id="A0A0R3N076"/>
<reference evidence="1 2" key="1">
    <citation type="submission" date="2014-03" db="EMBL/GenBank/DDBJ databases">
        <title>Bradyrhizobium valentinum sp. nov., isolated from effective nodules of Lupinus mariae-josephae, a lupine endemic of basic-lime soils in Eastern Spain.</title>
        <authorList>
            <person name="Duran D."/>
            <person name="Rey L."/>
            <person name="Navarro A."/>
            <person name="Busquets A."/>
            <person name="Imperial J."/>
            <person name="Ruiz-Argueso T."/>
        </authorList>
    </citation>
    <scope>NUCLEOTIDE SEQUENCE [LARGE SCALE GENOMIC DNA]</scope>
    <source>
        <strain evidence="1 2">CCBAU 23086</strain>
    </source>
</reference>
<comment type="caution">
    <text evidence="1">The sequence shown here is derived from an EMBL/GenBank/DDBJ whole genome shotgun (WGS) entry which is preliminary data.</text>
</comment>
<dbReference type="OrthoDB" id="8265523at2"/>
<organism evidence="1 2">
    <name type="scientific">Bradyrhizobium lablabi</name>
    <dbReference type="NCBI Taxonomy" id="722472"/>
    <lineage>
        <taxon>Bacteria</taxon>
        <taxon>Pseudomonadati</taxon>
        <taxon>Pseudomonadota</taxon>
        <taxon>Alphaproteobacteria</taxon>
        <taxon>Hyphomicrobiales</taxon>
        <taxon>Nitrobacteraceae</taxon>
        <taxon>Bradyrhizobium</taxon>
    </lineage>
</organism>
<accession>A0A0R3N076</accession>
<evidence type="ECO:0000313" key="1">
    <source>
        <dbReference type="EMBL" id="KRR25278.1"/>
    </source>
</evidence>
<dbReference type="RefSeq" id="WP_057857947.1">
    <property type="nucleotide sequence ID" value="NZ_LLYB01000057.1"/>
</dbReference>
<dbReference type="Proteomes" id="UP000051660">
    <property type="component" value="Unassembled WGS sequence"/>
</dbReference>
<protein>
    <submittedName>
        <fullName evidence="1">Uncharacterized protein</fullName>
    </submittedName>
</protein>
<sequence length="62" mass="7062">MPGRNIELPKTGYTIEIDGILKSQFATKKGAEDGAVELKRRFPKVRIRIYDATQQTRFDPPV</sequence>
<evidence type="ECO:0000313" key="2">
    <source>
        <dbReference type="Proteomes" id="UP000051660"/>
    </source>
</evidence>
<dbReference type="EMBL" id="LLYB01000057">
    <property type="protein sequence ID" value="KRR25278.1"/>
    <property type="molecule type" value="Genomic_DNA"/>
</dbReference>
<gene>
    <name evidence="1" type="ORF">CQ14_09725</name>
</gene>